<organism evidence="2 3">
    <name type="scientific">Blastopirellula marina DSM 3645</name>
    <dbReference type="NCBI Taxonomy" id="314230"/>
    <lineage>
        <taxon>Bacteria</taxon>
        <taxon>Pseudomonadati</taxon>
        <taxon>Planctomycetota</taxon>
        <taxon>Planctomycetia</taxon>
        <taxon>Pirellulales</taxon>
        <taxon>Pirellulaceae</taxon>
        <taxon>Blastopirellula</taxon>
    </lineage>
</organism>
<accession>A3ZXD3</accession>
<evidence type="ECO:0000256" key="1">
    <source>
        <dbReference type="SAM" id="Phobius"/>
    </source>
</evidence>
<evidence type="ECO:0008006" key="4">
    <source>
        <dbReference type="Google" id="ProtNLM"/>
    </source>
</evidence>
<sequence length="196" mass="21068">MLELDAAPGGSIRCAACGHQFRPDSLSIAAPVESIASLRIPEGRIYGPMPLDQLEEWICQGRVDDKCDVRLTLNGPWQSAATIFPVLQLPPTVSSGNPFKIEPKPLANAASASRLSERGIMIVLFGVLGWVGCPVFAVLAWGMGASDLEAHREGRLDTRSVLITQIGYFLGMFGAITWATAILGTVLMILLHQLTI</sequence>
<gene>
    <name evidence="2" type="ORF">DSM3645_29836</name>
</gene>
<keyword evidence="1" id="KW-0812">Transmembrane</keyword>
<evidence type="ECO:0000313" key="3">
    <source>
        <dbReference type="Proteomes" id="UP000004358"/>
    </source>
</evidence>
<feature type="transmembrane region" description="Helical" evidence="1">
    <location>
        <begin position="162"/>
        <end position="191"/>
    </location>
</feature>
<dbReference type="EMBL" id="AANZ01000018">
    <property type="protein sequence ID" value="EAQ78787.1"/>
    <property type="molecule type" value="Genomic_DNA"/>
</dbReference>
<protein>
    <recommendedName>
        <fullName evidence="4">GYF domain-containing protein</fullName>
    </recommendedName>
</protein>
<keyword evidence="1" id="KW-1133">Transmembrane helix</keyword>
<reference evidence="2 3" key="1">
    <citation type="submission" date="2006-02" db="EMBL/GenBank/DDBJ databases">
        <authorList>
            <person name="Amann R."/>
            <person name="Ferriera S."/>
            <person name="Johnson J."/>
            <person name="Kravitz S."/>
            <person name="Halpern A."/>
            <person name="Remington K."/>
            <person name="Beeson K."/>
            <person name="Tran B."/>
            <person name="Rogers Y.-H."/>
            <person name="Friedman R."/>
            <person name="Venter J.C."/>
        </authorList>
    </citation>
    <scope>NUCLEOTIDE SEQUENCE [LARGE SCALE GENOMIC DNA]</scope>
    <source>
        <strain evidence="2 3">DSM 3645</strain>
    </source>
</reference>
<dbReference type="Proteomes" id="UP000004358">
    <property type="component" value="Unassembled WGS sequence"/>
</dbReference>
<proteinExistence type="predicted"/>
<feature type="transmembrane region" description="Helical" evidence="1">
    <location>
        <begin position="120"/>
        <end position="142"/>
    </location>
</feature>
<dbReference type="HOGENOM" id="CLU_1169813_0_0_0"/>
<name>A3ZXD3_9BACT</name>
<dbReference type="AlphaFoldDB" id="A3ZXD3"/>
<evidence type="ECO:0000313" key="2">
    <source>
        <dbReference type="EMBL" id="EAQ78787.1"/>
    </source>
</evidence>
<keyword evidence="1" id="KW-0472">Membrane</keyword>
<comment type="caution">
    <text evidence="2">The sequence shown here is derived from an EMBL/GenBank/DDBJ whole genome shotgun (WGS) entry which is preliminary data.</text>
</comment>
<dbReference type="STRING" id="314230.DSM3645_29836"/>